<accession>A0ACC0SI09</accession>
<evidence type="ECO:0000313" key="1">
    <source>
        <dbReference type="EMBL" id="KAI9388831.1"/>
    </source>
</evidence>
<dbReference type="EMBL" id="CM009298">
    <property type="protein sequence ID" value="KAI9388831.1"/>
    <property type="molecule type" value="Genomic_DNA"/>
</dbReference>
<organism evidence="1 2">
    <name type="scientific">Populus trichocarpa</name>
    <name type="common">Western balsam poplar</name>
    <name type="synonym">Populus balsamifera subsp. trichocarpa</name>
    <dbReference type="NCBI Taxonomy" id="3694"/>
    <lineage>
        <taxon>Eukaryota</taxon>
        <taxon>Viridiplantae</taxon>
        <taxon>Streptophyta</taxon>
        <taxon>Embryophyta</taxon>
        <taxon>Tracheophyta</taxon>
        <taxon>Spermatophyta</taxon>
        <taxon>Magnoliopsida</taxon>
        <taxon>eudicotyledons</taxon>
        <taxon>Gunneridae</taxon>
        <taxon>Pentapetalae</taxon>
        <taxon>rosids</taxon>
        <taxon>fabids</taxon>
        <taxon>Malpighiales</taxon>
        <taxon>Salicaceae</taxon>
        <taxon>Saliceae</taxon>
        <taxon>Populus</taxon>
    </lineage>
</organism>
<proteinExistence type="predicted"/>
<name>A0ACC0SI09_POPTR</name>
<protein>
    <submittedName>
        <fullName evidence="1">Uncharacterized protein</fullName>
    </submittedName>
</protein>
<gene>
    <name evidence="1" type="ORF">POPTR_009G121902v4</name>
</gene>
<keyword evidence="2" id="KW-1185">Reference proteome</keyword>
<reference evidence="1 2" key="1">
    <citation type="journal article" date="2006" name="Science">
        <title>The genome of black cottonwood, Populus trichocarpa (Torr. &amp; Gray).</title>
        <authorList>
            <person name="Tuskan G.A."/>
            <person name="Difazio S."/>
            <person name="Jansson S."/>
            <person name="Bohlmann J."/>
            <person name="Grigoriev I."/>
            <person name="Hellsten U."/>
            <person name="Putnam N."/>
            <person name="Ralph S."/>
            <person name="Rombauts S."/>
            <person name="Salamov A."/>
            <person name="Schein J."/>
            <person name="Sterck L."/>
            <person name="Aerts A."/>
            <person name="Bhalerao R.R."/>
            <person name="Bhalerao R.P."/>
            <person name="Blaudez D."/>
            <person name="Boerjan W."/>
            <person name="Brun A."/>
            <person name="Brunner A."/>
            <person name="Busov V."/>
            <person name="Campbell M."/>
            <person name="Carlson J."/>
            <person name="Chalot M."/>
            <person name="Chapman J."/>
            <person name="Chen G.L."/>
            <person name="Cooper D."/>
            <person name="Coutinho P.M."/>
            <person name="Couturier J."/>
            <person name="Covert S."/>
            <person name="Cronk Q."/>
            <person name="Cunningham R."/>
            <person name="Davis J."/>
            <person name="Degroeve S."/>
            <person name="Dejardin A."/>
            <person name="Depamphilis C."/>
            <person name="Detter J."/>
            <person name="Dirks B."/>
            <person name="Dubchak I."/>
            <person name="Duplessis S."/>
            <person name="Ehlting J."/>
            <person name="Ellis B."/>
            <person name="Gendler K."/>
            <person name="Goodstein D."/>
            <person name="Gribskov M."/>
            <person name="Grimwood J."/>
            <person name="Groover A."/>
            <person name="Gunter L."/>
            <person name="Hamberger B."/>
            <person name="Heinze B."/>
            <person name="Helariutta Y."/>
            <person name="Henrissat B."/>
            <person name="Holligan D."/>
            <person name="Holt R."/>
            <person name="Huang W."/>
            <person name="Islam-Faridi N."/>
            <person name="Jones S."/>
            <person name="Jones-Rhoades M."/>
            <person name="Jorgensen R."/>
            <person name="Joshi C."/>
            <person name="Kangasjarvi J."/>
            <person name="Karlsson J."/>
            <person name="Kelleher C."/>
            <person name="Kirkpatrick R."/>
            <person name="Kirst M."/>
            <person name="Kohler A."/>
            <person name="Kalluri U."/>
            <person name="Larimer F."/>
            <person name="Leebens-Mack J."/>
            <person name="Leple J.C."/>
            <person name="Locascio P."/>
            <person name="Lou Y."/>
            <person name="Lucas S."/>
            <person name="Martin F."/>
            <person name="Montanini B."/>
            <person name="Napoli C."/>
            <person name="Nelson D.R."/>
            <person name="Nelson C."/>
            <person name="Nieminen K."/>
            <person name="Nilsson O."/>
            <person name="Pereda V."/>
            <person name="Peter G."/>
            <person name="Philippe R."/>
            <person name="Pilate G."/>
            <person name="Poliakov A."/>
            <person name="Razumovskaya J."/>
            <person name="Richardson P."/>
            <person name="Rinaldi C."/>
            <person name="Ritland K."/>
            <person name="Rouze P."/>
            <person name="Ryaboy D."/>
            <person name="Schmutz J."/>
            <person name="Schrader J."/>
            <person name="Segerman B."/>
            <person name="Shin H."/>
            <person name="Siddiqui A."/>
            <person name="Sterky F."/>
            <person name="Terry A."/>
            <person name="Tsai C.J."/>
            <person name="Uberbacher E."/>
            <person name="Unneberg P."/>
            <person name="Vahala J."/>
            <person name="Wall K."/>
            <person name="Wessler S."/>
            <person name="Yang G."/>
            <person name="Yin T."/>
            <person name="Douglas C."/>
            <person name="Marra M."/>
            <person name="Sandberg G."/>
            <person name="Van de Peer Y."/>
            <person name="Rokhsar D."/>
        </authorList>
    </citation>
    <scope>NUCLEOTIDE SEQUENCE [LARGE SCALE GENOMIC DNA]</scope>
    <source>
        <strain evidence="2">cv. Nisqually</strain>
    </source>
</reference>
<sequence>MIQREREGQLDEGLLSEVSAQLPQAKEDGDKPGLEAMLLKVLQLYASGEEVLKAGQFLETIIEAPEEKWNKILLNGMTVGKGGISPEEHHAVIKETN</sequence>
<evidence type="ECO:0000313" key="2">
    <source>
        <dbReference type="Proteomes" id="UP000006729"/>
    </source>
</evidence>
<comment type="caution">
    <text evidence="1">The sequence shown here is derived from an EMBL/GenBank/DDBJ whole genome shotgun (WGS) entry which is preliminary data.</text>
</comment>
<dbReference type="Proteomes" id="UP000006729">
    <property type="component" value="Chromosome 9"/>
</dbReference>